<dbReference type="InterPro" id="IPR011011">
    <property type="entry name" value="Znf_FYVE_PHD"/>
</dbReference>
<keyword evidence="1" id="KW-0479">Metal-binding</keyword>
<evidence type="ECO:0000256" key="1">
    <source>
        <dbReference type="ARBA" id="ARBA00022723"/>
    </source>
</evidence>
<feature type="domain" description="FYVE-type" evidence="6">
    <location>
        <begin position="1"/>
        <end position="52"/>
    </location>
</feature>
<name>A0A3L6KWD7_9TRYP</name>
<dbReference type="Proteomes" id="UP000266743">
    <property type="component" value="Chromosome 10"/>
</dbReference>
<dbReference type="Gene3D" id="3.30.40.10">
    <property type="entry name" value="Zinc/RING finger domain, C3HC4 (zinc finger)"/>
    <property type="match status" value="1"/>
</dbReference>
<dbReference type="EMBL" id="QSBY01000010">
    <property type="protein sequence ID" value="RHW68694.1"/>
    <property type="molecule type" value="Genomic_DNA"/>
</dbReference>
<evidence type="ECO:0000256" key="2">
    <source>
        <dbReference type="ARBA" id="ARBA00022771"/>
    </source>
</evidence>
<evidence type="ECO:0000256" key="3">
    <source>
        <dbReference type="ARBA" id="ARBA00022833"/>
    </source>
</evidence>
<sequence>MTGNSHCALCKRSFGILLWKHKCAKCNRNVCDDCAPKVSGVRKCEECSAVKPADSSAKTPANQPRVQGSEGNPVLEAAMRRRQQHMLGVGPNTVNSEEKIRLLTEITTILKQRGEDEPFGLRSMDETKLRVYLRHIREKYGITAVNQS</sequence>
<reference evidence="7 8" key="1">
    <citation type="submission" date="2018-09" db="EMBL/GenBank/DDBJ databases">
        <title>whole genome sequence of T. equiperdum IVM-t1 strain.</title>
        <authorList>
            <person name="Suganuma K."/>
        </authorList>
    </citation>
    <scope>NUCLEOTIDE SEQUENCE [LARGE SCALE GENOMIC DNA]</scope>
    <source>
        <strain evidence="7 8">IVM-t1</strain>
    </source>
</reference>
<dbReference type="SUPFAM" id="SSF57903">
    <property type="entry name" value="FYVE/PHD zinc finger"/>
    <property type="match status" value="1"/>
</dbReference>
<evidence type="ECO:0000256" key="4">
    <source>
        <dbReference type="PROSITE-ProRule" id="PRU00091"/>
    </source>
</evidence>
<keyword evidence="3" id="KW-0862">Zinc</keyword>
<evidence type="ECO:0000256" key="5">
    <source>
        <dbReference type="SAM" id="MobiDB-lite"/>
    </source>
</evidence>
<accession>A0A3L6KWD7</accession>
<organism evidence="7 8">
    <name type="scientific">Trypanosoma brucei equiperdum</name>
    <dbReference type="NCBI Taxonomy" id="630700"/>
    <lineage>
        <taxon>Eukaryota</taxon>
        <taxon>Discoba</taxon>
        <taxon>Euglenozoa</taxon>
        <taxon>Kinetoplastea</taxon>
        <taxon>Metakinetoplastina</taxon>
        <taxon>Trypanosomatida</taxon>
        <taxon>Trypanosomatidae</taxon>
        <taxon>Trypanosoma</taxon>
    </lineage>
</organism>
<dbReference type="InterPro" id="IPR013083">
    <property type="entry name" value="Znf_RING/FYVE/PHD"/>
</dbReference>
<gene>
    <name evidence="7" type="ORF">DPX39_100076000</name>
</gene>
<keyword evidence="2 4" id="KW-0863">Zinc-finger</keyword>
<protein>
    <recommendedName>
        <fullName evidence="6">FYVE-type domain-containing protein</fullName>
    </recommendedName>
</protein>
<proteinExistence type="predicted"/>
<feature type="region of interest" description="Disordered" evidence="5">
    <location>
        <begin position="51"/>
        <end position="71"/>
    </location>
</feature>
<comment type="caution">
    <text evidence="7">The sequence shown here is derived from an EMBL/GenBank/DDBJ whole genome shotgun (WGS) entry which is preliminary data.</text>
</comment>
<evidence type="ECO:0000259" key="6">
    <source>
        <dbReference type="PROSITE" id="PS50178"/>
    </source>
</evidence>
<evidence type="ECO:0000313" key="7">
    <source>
        <dbReference type="EMBL" id="RHW68694.1"/>
    </source>
</evidence>
<dbReference type="PROSITE" id="PS50178">
    <property type="entry name" value="ZF_FYVE"/>
    <property type="match status" value="1"/>
</dbReference>
<feature type="compositionally biased region" description="Polar residues" evidence="5">
    <location>
        <begin position="56"/>
        <end position="70"/>
    </location>
</feature>
<dbReference type="InterPro" id="IPR017455">
    <property type="entry name" value="Znf_FYVE-rel"/>
</dbReference>
<evidence type="ECO:0000313" key="8">
    <source>
        <dbReference type="Proteomes" id="UP000266743"/>
    </source>
</evidence>
<dbReference type="AlphaFoldDB" id="A0A3L6KWD7"/>
<dbReference type="GO" id="GO:0008270">
    <property type="term" value="F:zinc ion binding"/>
    <property type="evidence" value="ECO:0007669"/>
    <property type="project" value="UniProtKB-KW"/>
</dbReference>